<gene>
    <name evidence="1" type="ORF">SDC9_39306</name>
</gene>
<accession>A0A644VPP6</accession>
<name>A0A644VPP6_9ZZZZ</name>
<dbReference type="EMBL" id="VSSQ01000383">
    <property type="protein sequence ID" value="MPL93180.1"/>
    <property type="molecule type" value="Genomic_DNA"/>
</dbReference>
<evidence type="ECO:0000313" key="1">
    <source>
        <dbReference type="EMBL" id="MPL93180.1"/>
    </source>
</evidence>
<organism evidence="1">
    <name type="scientific">bioreactor metagenome</name>
    <dbReference type="NCBI Taxonomy" id="1076179"/>
    <lineage>
        <taxon>unclassified sequences</taxon>
        <taxon>metagenomes</taxon>
        <taxon>ecological metagenomes</taxon>
    </lineage>
</organism>
<proteinExistence type="predicted"/>
<dbReference type="InterPro" id="IPR036388">
    <property type="entry name" value="WH-like_DNA-bd_sf"/>
</dbReference>
<dbReference type="SUPFAM" id="SSF46785">
    <property type="entry name" value="Winged helix' DNA-binding domain"/>
    <property type="match status" value="1"/>
</dbReference>
<protein>
    <recommendedName>
        <fullName evidence="2">HTH marR-type domain-containing protein</fullName>
    </recommendedName>
</protein>
<reference evidence="1" key="1">
    <citation type="submission" date="2019-08" db="EMBL/GenBank/DDBJ databases">
        <authorList>
            <person name="Kucharzyk K."/>
            <person name="Murdoch R.W."/>
            <person name="Higgins S."/>
            <person name="Loffler F."/>
        </authorList>
    </citation>
    <scope>NUCLEOTIDE SEQUENCE</scope>
</reference>
<evidence type="ECO:0008006" key="2">
    <source>
        <dbReference type="Google" id="ProtNLM"/>
    </source>
</evidence>
<dbReference type="Gene3D" id="1.10.10.10">
    <property type="entry name" value="Winged helix-like DNA-binding domain superfamily/Winged helix DNA-binding domain"/>
    <property type="match status" value="1"/>
</dbReference>
<comment type="caution">
    <text evidence="1">The sequence shown here is derived from an EMBL/GenBank/DDBJ whole genome shotgun (WGS) entry which is preliminary data.</text>
</comment>
<sequence length="92" mass="10274">MKQNYGVLNDSPEVVYKSSKPVFQKTTDLELNKPQLLVYRTISANPGLMAKDLSAMLQIPFGSIDRHVRVLLKKGLIVRKGSKKTGGYVILK</sequence>
<dbReference type="AlphaFoldDB" id="A0A644VPP6"/>
<dbReference type="InterPro" id="IPR036390">
    <property type="entry name" value="WH_DNA-bd_sf"/>
</dbReference>